<dbReference type="OrthoDB" id="203616at2157"/>
<feature type="compositionally biased region" description="Acidic residues" evidence="1">
    <location>
        <begin position="1"/>
        <end position="14"/>
    </location>
</feature>
<comment type="caution">
    <text evidence="2">The sequence shown here is derived from an EMBL/GenBank/DDBJ whole genome shotgun (WGS) entry which is preliminary data.</text>
</comment>
<dbReference type="PATRIC" id="fig|1227461.3.peg.3262"/>
<feature type="compositionally biased region" description="Polar residues" evidence="1">
    <location>
        <begin position="84"/>
        <end position="96"/>
    </location>
</feature>
<dbReference type="RefSeq" id="WP_008096379.1">
    <property type="nucleotide sequence ID" value="NZ_AOLG01000054.1"/>
</dbReference>
<dbReference type="AlphaFoldDB" id="M0FYL4"/>
<evidence type="ECO:0000313" key="3">
    <source>
        <dbReference type="Proteomes" id="UP000011559"/>
    </source>
</evidence>
<evidence type="ECO:0000313" key="2">
    <source>
        <dbReference type="EMBL" id="ELZ65151.1"/>
    </source>
</evidence>
<proteinExistence type="predicted"/>
<feature type="region of interest" description="Disordered" evidence="1">
    <location>
        <begin position="39"/>
        <end position="67"/>
    </location>
</feature>
<reference evidence="2 3" key="1">
    <citation type="journal article" date="2014" name="PLoS Genet.">
        <title>Phylogenetically driven sequencing of extremely halophilic archaea reveals strategies for static and dynamic osmo-response.</title>
        <authorList>
            <person name="Becker E.A."/>
            <person name="Seitzer P.M."/>
            <person name="Tritt A."/>
            <person name="Larsen D."/>
            <person name="Krusor M."/>
            <person name="Yao A.I."/>
            <person name="Wu D."/>
            <person name="Madern D."/>
            <person name="Eisen J.A."/>
            <person name="Darling A.E."/>
            <person name="Facciotti M.T."/>
        </authorList>
    </citation>
    <scope>NUCLEOTIDE SEQUENCE [LARGE SCALE GENOMIC DNA]</scope>
    <source>
        <strain evidence="3">DSM 18310 / JCM 13924 / TL6</strain>
    </source>
</reference>
<sequence>MTESESESESESETESERTGTFLVTAADGESAVLKDVHSGQVHALSSNPGVSEDEAVRGTVAPDPPMNVSWQLVEVDSRWTVSVERSTESPTTNSRDIAADNPDGELVREERAGTGEIHVLSVPDDMTEQAVDDVLSDREGLLSRAARLDVNRVEVRSQPGVVAVRYMP</sequence>
<dbReference type="Proteomes" id="UP000011559">
    <property type="component" value="Unassembled WGS sequence"/>
</dbReference>
<evidence type="ECO:0000256" key="1">
    <source>
        <dbReference type="SAM" id="MobiDB-lite"/>
    </source>
</evidence>
<feature type="region of interest" description="Disordered" evidence="1">
    <location>
        <begin position="84"/>
        <end position="104"/>
    </location>
</feature>
<keyword evidence="3" id="KW-1185">Reference proteome</keyword>
<name>M0FYL4_HALPT</name>
<dbReference type="EMBL" id="AOLG01000054">
    <property type="protein sequence ID" value="ELZ65151.1"/>
    <property type="molecule type" value="Genomic_DNA"/>
</dbReference>
<dbReference type="InterPro" id="IPR043850">
    <property type="entry name" value="DUF5812"/>
</dbReference>
<organism evidence="2 3">
    <name type="scientific">Haloferax prahovense (strain DSM 18310 / JCM 13924 / TL6)</name>
    <dbReference type="NCBI Taxonomy" id="1227461"/>
    <lineage>
        <taxon>Archaea</taxon>
        <taxon>Methanobacteriati</taxon>
        <taxon>Methanobacteriota</taxon>
        <taxon>Stenosarchaea group</taxon>
        <taxon>Halobacteria</taxon>
        <taxon>Halobacteriales</taxon>
        <taxon>Haloferacaceae</taxon>
        <taxon>Haloferax</taxon>
    </lineage>
</organism>
<protein>
    <submittedName>
        <fullName evidence="2">Uncharacterized protein</fullName>
    </submittedName>
</protein>
<dbReference type="Pfam" id="PF19129">
    <property type="entry name" value="DUF5812"/>
    <property type="match status" value="1"/>
</dbReference>
<accession>M0FYL4</accession>
<gene>
    <name evidence="2" type="ORF">C457_16657</name>
</gene>
<feature type="region of interest" description="Disordered" evidence="1">
    <location>
        <begin position="1"/>
        <end position="21"/>
    </location>
</feature>